<accession>A0AAV4DZF9</accession>
<gene>
    <name evidence="1" type="ORF">PoB_007610400</name>
</gene>
<dbReference type="Proteomes" id="UP000735302">
    <property type="component" value="Unassembled WGS sequence"/>
</dbReference>
<sequence>MQVFDASSSVAWIAQGAAKNLRDIQIFFPQYLRLDWFLKNREKRESDQKWQSCMDSLVKSFQIKLQLLPNVEVIRLAEDREEWKTLVVDVCATRRKIVLFIFRL</sequence>
<name>A0AAV4DZF9_9GAST</name>
<protein>
    <submittedName>
        <fullName evidence="1">Uncharacterized protein</fullName>
    </submittedName>
</protein>
<organism evidence="1 2">
    <name type="scientific">Plakobranchus ocellatus</name>
    <dbReference type="NCBI Taxonomy" id="259542"/>
    <lineage>
        <taxon>Eukaryota</taxon>
        <taxon>Metazoa</taxon>
        <taxon>Spiralia</taxon>
        <taxon>Lophotrochozoa</taxon>
        <taxon>Mollusca</taxon>
        <taxon>Gastropoda</taxon>
        <taxon>Heterobranchia</taxon>
        <taxon>Euthyneura</taxon>
        <taxon>Panpulmonata</taxon>
        <taxon>Sacoglossa</taxon>
        <taxon>Placobranchoidea</taxon>
        <taxon>Plakobranchidae</taxon>
        <taxon>Plakobranchus</taxon>
    </lineage>
</organism>
<comment type="caution">
    <text evidence="1">The sequence shown here is derived from an EMBL/GenBank/DDBJ whole genome shotgun (WGS) entry which is preliminary data.</text>
</comment>
<proteinExistence type="predicted"/>
<evidence type="ECO:0000313" key="2">
    <source>
        <dbReference type="Proteomes" id="UP000735302"/>
    </source>
</evidence>
<evidence type="ECO:0000313" key="1">
    <source>
        <dbReference type="EMBL" id="GFO49599.1"/>
    </source>
</evidence>
<dbReference type="AlphaFoldDB" id="A0AAV4DZF9"/>
<keyword evidence="2" id="KW-1185">Reference proteome</keyword>
<dbReference type="EMBL" id="BLXT01008494">
    <property type="protein sequence ID" value="GFO49599.1"/>
    <property type="molecule type" value="Genomic_DNA"/>
</dbReference>
<reference evidence="1 2" key="1">
    <citation type="journal article" date="2021" name="Elife">
        <title>Chloroplast acquisition without the gene transfer in kleptoplastic sea slugs, Plakobranchus ocellatus.</title>
        <authorList>
            <person name="Maeda T."/>
            <person name="Takahashi S."/>
            <person name="Yoshida T."/>
            <person name="Shimamura S."/>
            <person name="Takaki Y."/>
            <person name="Nagai Y."/>
            <person name="Toyoda A."/>
            <person name="Suzuki Y."/>
            <person name="Arimoto A."/>
            <person name="Ishii H."/>
            <person name="Satoh N."/>
            <person name="Nishiyama T."/>
            <person name="Hasebe M."/>
            <person name="Maruyama T."/>
            <person name="Minagawa J."/>
            <person name="Obokata J."/>
            <person name="Shigenobu S."/>
        </authorList>
    </citation>
    <scope>NUCLEOTIDE SEQUENCE [LARGE SCALE GENOMIC DNA]</scope>
</reference>